<evidence type="ECO:0000256" key="1">
    <source>
        <dbReference type="SAM" id="Phobius"/>
    </source>
</evidence>
<proteinExistence type="predicted"/>
<evidence type="ECO:0000313" key="4">
    <source>
        <dbReference type="Proteomes" id="UP001431199"/>
    </source>
</evidence>
<gene>
    <name evidence="3" type="ORF">N5B56_06385</name>
</gene>
<comment type="caution">
    <text evidence="3">The sequence shown here is derived from an EMBL/GenBank/DDBJ whole genome shotgun (WGS) entry which is preliminary data.</text>
</comment>
<dbReference type="InterPro" id="IPR012495">
    <property type="entry name" value="TadE-like_dom"/>
</dbReference>
<evidence type="ECO:0000259" key="2">
    <source>
        <dbReference type="Pfam" id="PF07811"/>
    </source>
</evidence>
<dbReference type="RefSeq" id="WP_260978602.1">
    <property type="nucleotide sequence ID" value="NZ_JAODBU010000006.1"/>
</dbReference>
<dbReference type="Proteomes" id="UP001431199">
    <property type="component" value="Unassembled WGS sequence"/>
</dbReference>
<keyword evidence="1" id="KW-0472">Membrane</keyword>
<evidence type="ECO:0000313" key="3">
    <source>
        <dbReference type="EMBL" id="MCT7398714.1"/>
    </source>
</evidence>
<name>A0ABT2LZL3_9FIRM</name>
<protein>
    <submittedName>
        <fullName evidence="3">Pilus assembly protein</fullName>
    </submittedName>
</protein>
<dbReference type="Pfam" id="PF07811">
    <property type="entry name" value="TadE"/>
    <property type="match status" value="1"/>
</dbReference>
<organism evidence="3 4">
    <name type="scientific">Eubacterium album</name>
    <dbReference type="NCBI Taxonomy" id="2978477"/>
    <lineage>
        <taxon>Bacteria</taxon>
        <taxon>Bacillati</taxon>
        <taxon>Bacillota</taxon>
        <taxon>Clostridia</taxon>
        <taxon>Eubacteriales</taxon>
        <taxon>Eubacteriaceae</taxon>
        <taxon>Eubacterium</taxon>
    </lineage>
</organism>
<feature type="transmembrane region" description="Helical" evidence="1">
    <location>
        <begin position="12"/>
        <end position="34"/>
    </location>
</feature>
<keyword evidence="1" id="KW-1133">Transmembrane helix</keyword>
<sequence>MKKENGQSAVEFALVLPILLLIVCGILDFGWLFYNQLSVENACREGARVGCVNSQDAQLTQIVTNKVEAILPDNLDPVKVDVKLTNPTSPLEGDLQVNVKAEMTTLTPVLGVVYGKTKELSYTVTIKTES</sequence>
<accession>A0ABT2LZL3</accession>
<keyword evidence="1" id="KW-0812">Transmembrane</keyword>
<keyword evidence="4" id="KW-1185">Reference proteome</keyword>
<feature type="domain" description="TadE-like" evidence="2">
    <location>
        <begin position="6"/>
        <end position="48"/>
    </location>
</feature>
<dbReference type="EMBL" id="JAODBU010000006">
    <property type="protein sequence ID" value="MCT7398714.1"/>
    <property type="molecule type" value="Genomic_DNA"/>
</dbReference>
<reference evidence="3" key="1">
    <citation type="submission" date="2022-09" db="EMBL/GenBank/DDBJ databases">
        <title>Eubacterium sp. LFL-14 isolated from human feces.</title>
        <authorList>
            <person name="Liu F."/>
        </authorList>
    </citation>
    <scope>NUCLEOTIDE SEQUENCE</scope>
    <source>
        <strain evidence="3">LFL-14</strain>
    </source>
</reference>